<feature type="non-terminal residue" evidence="16">
    <location>
        <position position="1"/>
    </location>
</feature>
<comment type="pathway">
    <text evidence="3">Sphingolipid metabolism.</text>
</comment>
<evidence type="ECO:0000256" key="12">
    <source>
        <dbReference type="ARBA" id="ARBA00041765"/>
    </source>
</evidence>
<dbReference type="OrthoDB" id="3168162at2759"/>
<gene>
    <name evidence="16" type="ORF">P879_07677</name>
</gene>
<keyword evidence="14" id="KW-0812">Transmembrane</keyword>
<evidence type="ECO:0000256" key="7">
    <source>
        <dbReference type="ARBA" id="ARBA00022898"/>
    </source>
</evidence>
<dbReference type="GO" id="GO:0030170">
    <property type="term" value="F:pyridoxal phosphate binding"/>
    <property type="evidence" value="ECO:0007669"/>
    <property type="project" value="InterPro"/>
</dbReference>
<evidence type="ECO:0000256" key="11">
    <source>
        <dbReference type="ARBA" id="ARBA00041066"/>
    </source>
</evidence>
<dbReference type="Pfam" id="PF00155">
    <property type="entry name" value="Aminotran_1_2"/>
    <property type="match status" value="1"/>
</dbReference>
<name>A0A8T0DGY2_9TREM</name>
<keyword evidence="14" id="KW-1133">Transmembrane helix</keyword>
<dbReference type="InterPro" id="IPR004839">
    <property type="entry name" value="Aminotransferase_I/II_large"/>
</dbReference>
<dbReference type="GO" id="GO:0016020">
    <property type="term" value="C:membrane"/>
    <property type="evidence" value="ECO:0007669"/>
    <property type="project" value="GOC"/>
</dbReference>
<evidence type="ECO:0000313" key="17">
    <source>
        <dbReference type="Proteomes" id="UP000699462"/>
    </source>
</evidence>
<evidence type="ECO:0000256" key="13">
    <source>
        <dbReference type="ARBA" id="ARBA00042649"/>
    </source>
</evidence>
<dbReference type="SUPFAM" id="SSF53383">
    <property type="entry name" value="PLP-dependent transferases"/>
    <property type="match status" value="1"/>
</dbReference>
<evidence type="ECO:0000256" key="1">
    <source>
        <dbReference type="ARBA" id="ARBA00001933"/>
    </source>
</evidence>
<keyword evidence="14" id="KW-0472">Membrane</keyword>
<dbReference type="InterPro" id="IPR015424">
    <property type="entry name" value="PyrdxlP-dep_Trfase"/>
</dbReference>
<keyword evidence="8" id="KW-0746">Sphingolipid metabolism</keyword>
<comment type="pathway">
    <text evidence="2">Lipid metabolism; sphingolipid metabolism.</text>
</comment>
<evidence type="ECO:0000256" key="5">
    <source>
        <dbReference type="ARBA" id="ARBA00013220"/>
    </source>
</evidence>
<evidence type="ECO:0000256" key="6">
    <source>
        <dbReference type="ARBA" id="ARBA00022679"/>
    </source>
</evidence>
<dbReference type="GO" id="GO:0046512">
    <property type="term" value="P:sphingosine biosynthetic process"/>
    <property type="evidence" value="ECO:0007669"/>
    <property type="project" value="TreeGrafter"/>
</dbReference>
<proteinExistence type="inferred from homology"/>
<feature type="domain" description="Aminotransferase class I/classII large" evidence="15">
    <location>
        <begin position="168"/>
        <end position="449"/>
    </location>
</feature>
<keyword evidence="6" id="KW-0808">Transferase</keyword>
<dbReference type="GO" id="GO:0004758">
    <property type="term" value="F:serine C-palmitoyltransferase activity"/>
    <property type="evidence" value="ECO:0007669"/>
    <property type="project" value="UniProtKB-EC"/>
</dbReference>
<evidence type="ECO:0000256" key="9">
    <source>
        <dbReference type="ARBA" id="ARBA00023098"/>
    </source>
</evidence>
<comment type="caution">
    <text evidence="16">The sequence shown here is derived from an EMBL/GenBank/DDBJ whole genome shotgun (WGS) entry which is preliminary data.</text>
</comment>
<dbReference type="Gene3D" id="3.40.640.10">
    <property type="entry name" value="Type I PLP-dependent aspartate aminotransferase-like (Major domain)"/>
    <property type="match status" value="1"/>
</dbReference>
<evidence type="ECO:0000256" key="3">
    <source>
        <dbReference type="ARBA" id="ARBA00004991"/>
    </source>
</evidence>
<evidence type="ECO:0000313" key="16">
    <source>
        <dbReference type="EMBL" id="KAF8567085.1"/>
    </source>
</evidence>
<organism evidence="16 17">
    <name type="scientific">Paragonimus westermani</name>
    <dbReference type="NCBI Taxonomy" id="34504"/>
    <lineage>
        <taxon>Eukaryota</taxon>
        <taxon>Metazoa</taxon>
        <taxon>Spiralia</taxon>
        <taxon>Lophotrochozoa</taxon>
        <taxon>Platyhelminthes</taxon>
        <taxon>Trematoda</taxon>
        <taxon>Digenea</taxon>
        <taxon>Plagiorchiida</taxon>
        <taxon>Troglotremata</taxon>
        <taxon>Troglotrematidae</taxon>
        <taxon>Paragonimus</taxon>
    </lineage>
</organism>
<dbReference type="PANTHER" id="PTHR13693:SF2">
    <property type="entry name" value="SERINE PALMITOYLTRANSFERASE 1"/>
    <property type="match status" value="1"/>
</dbReference>
<feature type="transmembrane region" description="Helical" evidence="14">
    <location>
        <begin position="73"/>
        <end position="91"/>
    </location>
</feature>
<dbReference type="PANTHER" id="PTHR13693">
    <property type="entry name" value="CLASS II AMINOTRANSFERASE/8-AMINO-7-OXONONANOATE SYNTHASE"/>
    <property type="match status" value="1"/>
</dbReference>
<keyword evidence="17" id="KW-1185">Reference proteome</keyword>
<reference evidence="16 17" key="1">
    <citation type="submission" date="2019-07" db="EMBL/GenBank/DDBJ databases">
        <title>Annotation for the trematode Paragonimus westermani.</title>
        <authorList>
            <person name="Choi Y.-J."/>
        </authorList>
    </citation>
    <scope>NUCLEOTIDE SEQUENCE [LARGE SCALE GENOMIC DNA]</scope>
    <source>
        <strain evidence="16">180907_Pwestermani</strain>
    </source>
</reference>
<dbReference type="GO" id="GO:0005783">
    <property type="term" value="C:endoplasmic reticulum"/>
    <property type="evidence" value="ECO:0007669"/>
    <property type="project" value="TreeGrafter"/>
</dbReference>
<dbReference type="InterPro" id="IPR015422">
    <property type="entry name" value="PyrdxlP-dep_Trfase_small"/>
</dbReference>
<dbReference type="GO" id="GO:0046513">
    <property type="term" value="P:ceramide biosynthetic process"/>
    <property type="evidence" value="ECO:0007669"/>
    <property type="project" value="TreeGrafter"/>
</dbReference>
<comment type="similarity">
    <text evidence="4">Belongs to the class-II pyridoxal-phosphate-dependent aminotransferase family.</text>
</comment>
<keyword evidence="9" id="KW-0443">Lipid metabolism</keyword>
<keyword evidence="7" id="KW-0663">Pyridoxal phosphate</keyword>
<feature type="transmembrane region" description="Helical" evidence="14">
    <location>
        <begin position="30"/>
        <end position="53"/>
    </location>
</feature>
<dbReference type="InterPro" id="IPR015421">
    <property type="entry name" value="PyrdxlP-dep_Trfase_major"/>
</dbReference>
<keyword evidence="10" id="KW-0012">Acyltransferase</keyword>
<dbReference type="Proteomes" id="UP000699462">
    <property type="component" value="Unassembled WGS sequence"/>
</dbReference>
<accession>A0A8T0DGY2</accession>
<dbReference type="Gene3D" id="3.90.1150.10">
    <property type="entry name" value="Aspartate Aminotransferase, domain 1"/>
    <property type="match status" value="1"/>
</dbReference>
<evidence type="ECO:0000256" key="10">
    <source>
        <dbReference type="ARBA" id="ARBA00023315"/>
    </source>
</evidence>
<sequence length="549" mass="61719">ALTDITIIFVAFFPQSCTRYVRLYLVLPDFFLLLGSPQFVMVLRVISSFLAHIGPTSEYTWARLIYSALRAPLYHLYFELFLILGIIWLLFKRRYRINDVIQLTSAEKQQLIEEWKPEPLVPKDWTPPKNLLKQFSRCAVGPISKYVKFRPGASDTGDSNNVAQRSHLNLASLNFLNFVGDPDLSEAAIVQMKRYGVGSCGPRGFYGTFDVHLELEQTIAQFLNVEKAVVYSFGAATFSSAIPSYAKRTDVIFADEGLSHTAFQGIVASRSHVRFFRHNDMAHLEELLQAQAMKDTNDPQRASHTRRFLVIEGLYLNYGDICPLPKLVELKYKYKVRILLDETLSFGVLGATGKGVTEYYGVDIEDIDLICGSLETALGVCGGFCAGTNYVVRHQELSGQGYCFSASLPPMLASAARTAIMKLTSADENGTRNHRLLHVSRLVHTMFHESAKMSTHWELSGHPDSPVKHLRLRMANTLATLEAVTEAAYKWMDPKDVNSPPLLLTVSRYAFTTRCPIPQPSIRLALNCDLTDSELRHLFHVLSSIPIVR</sequence>
<protein>
    <recommendedName>
        <fullName evidence="11">Serine palmitoyltransferase 1</fullName>
        <ecNumber evidence="5">2.3.1.50</ecNumber>
    </recommendedName>
    <alternativeName>
        <fullName evidence="12">Long chain base biosynthesis protein 1</fullName>
    </alternativeName>
    <alternativeName>
        <fullName evidence="13">Serine-palmitoyl-CoA transferase 1</fullName>
    </alternativeName>
</protein>
<evidence type="ECO:0000259" key="15">
    <source>
        <dbReference type="Pfam" id="PF00155"/>
    </source>
</evidence>
<dbReference type="AlphaFoldDB" id="A0A8T0DGY2"/>
<comment type="cofactor">
    <cofactor evidence="1">
        <name>pyridoxal 5'-phosphate</name>
        <dbReference type="ChEBI" id="CHEBI:597326"/>
    </cofactor>
</comment>
<evidence type="ECO:0000256" key="2">
    <source>
        <dbReference type="ARBA" id="ARBA00004760"/>
    </source>
</evidence>
<evidence type="ECO:0000256" key="8">
    <source>
        <dbReference type="ARBA" id="ARBA00022919"/>
    </source>
</evidence>
<dbReference type="InterPro" id="IPR050087">
    <property type="entry name" value="AON_synthase_class-II"/>
</dbReference>
<dbReference type="EC" id="2.3.1.50" evidence="5"/>
<dbReference type="EMBL" id="JTDF01004219">
    <property type="protein sequence ID" value="KAF8567085.1"/>
    <property type="molecule type" value="Genomic_DNA"/>
</dbReference>
<evidence type="ECO:0000256" key="4">
    <source>
        <dbReference type="ARBA" id="ARBA00008392"/>
    </source>
</evidence>
<evidence type="ECO:0000256" key="14">
    <source>
        <dbReference type="SAM" id="Phobius"/>
    </source>
</evidence>